<dbReference type="EMBL" id="FNPZ01000003">
    <property type="protein sequence ID" value="SDZ33120.1"/>
    <property type="molecule type" value="Genomic_DNA"/>
</dbReference>
<proteinExistence type="predicted"/>
<reference evidence="1 2" key="1">
    <citation type="submission" date="2016-10" db="EMBL/GenBank/DDBJ databases">
        <authorList>
            <person name="de Groot N.N."/>
        </authorList>
    </citation>
    <scope>NUCLEOTIDE SEQUENCE [LARGE SCALE GENOMIC DNA]</scope>
    <source>
        <strain evidence="1 2">CGMCC 4.3491</strain>
    </source>
</reference>
<dbReference type="Proteomes" id="UP000198891">
    <property type="component" value="Unassembled WGS sequence"/>
</dbReference>
<dbReference type="SUPFAM" id="SSF109604">
    <property type="entry name" value="HD-domain/PDEase-like"/>
    <property type="match status" value="1"/>
</dbReference>
<dbReference type="PANTHER" id="PTHR35569">
    <property type="entry name" value="CYANAMIDE HYDRATASE DDI2-RELATED"/>
    <property type="match status" value="1"/>
</dbReference>
<sequence>MHIDELPLPTGPASLAALDVAQEYQSEAFVNHCVRSYLWGAAQGRLTGLAFDEELLFVSAMLHDLALEPEFDNHTLSFENAGGHIAWVFGAGAGWSRERRTRAAEVIVRHMWDEVDPAVDPEGHLLCIGTGLDISGRNVELWPETLRTEVLERYPRLTLRDEFLQCFRDQADRKPVSSAADAIASGVAGRLDTNPLE</sequence>
<dbReference type="AlphaFoldDB" id="A0A1H3S5W0"/>
<dbReference type="PANTHER" id="PTHR35569:SF1">
    <property type="entry name" value="CYANAMIDE HYDRATASE DDI2-RELATED"/>
    <property type="match status" value="1"/>
</dbReference>
<keyword evidence="2" id="KW-1185">Reference proteome</keyword>
<dbReference type="Gene3D" id="1.10.3210.10">
    <property type="entry name" value="Hypothetical protein af1432"/>
    <property type="match status" value="1"/>
</dbReference>
<dbReference type="STRING" id="381665.SAMN05216554_3321"/>
<dbReference type="RefSeq" id="WP_092555756.1">
    <property type="nucleotide sequence ID" value="NZ_FNPZ01000003.1"/>
</dbReference>
<protein>
    <recommendedName>
        <fullName evidence="3">HD domain-containing protein</fullName>
    </recommendedName>
</protein>
<gene>
    <name evidence="1" type="ORF">SAMN05216554_3321</name>
</gene>
<accession>A0A1H3S5W0</accession>
<name>A0A1H3S5W0_9MICO</name>
<evidence type="ECO:0008006" key="3">
    <source>
        <dbReference type="Google" id="ProtNLM"/>
    </source>
</evidence>
<evidence type="ECO:0000313" key="2">
    <source>
        <dbReference type="Proteomes" id="UP000198891"/>
    </source>
</evidence>
<dbReference type="OrthoDB" id="8478129at2"/>
<evidence type="ECO:0000313" key="1">
    <source>
        <dbReference type="EMBL" id="SDZ33120.1"/>
    </source>
</evidence>
<organism evidence="1 2">
    <name type="scientific">Herbiconiux ginsengi</name>
    <dbReference type="NCBI Taxonomy" id="381665"/>
    <lineage>
        <taxon>Bacteria</taxon>
        <taxon>Bacillati</taxon>
        <taxon>Actinomycetota</taxon>
        <taxon>Actinomycetes</taxon>
        <taxon>Micrococcales</taxon>
        <taxon>Microbacteriaceae</taxon>
        <taxon>Herbiconiux</taxon>
    </lineage>
</organism>